<sequence>MTQASSCRIQDTAWDVIIIGGGPAGSTAATTLAKASRRVLVLEKAKFPRFHVGESLLPYNRKIFDDLGVWPKIEAAGFMVKRGAQFLMGSGSHKVRLDFSKGSFTEYPQSVQVERSKFDDLLLQHSRECGAVVSEESLVLEHAVSEGHVTVKYRTADGSEHEVTAKMMMDASGLTNFTGNRESLREYYSGHKKIAIFGHFENLDMPQGDEYGDILIVRRENSWFWMIPLENNKTSVGLVMDREDYRVLNQKPEAVYTDAVKNTPVVQQRFLNAISKTPLNVVTDFSYRNDRLVSHRVVRIGDASGFIDPIFSSGVLLAMTSGQQGAQVVHEALTQGQSMTSGMKRYEKDNRRRIAQYWEFIENFYRLHFAQIFFQPHPRLKMLCSINAVLAGCTRLPFAAWWRLRLFFFLAWLNKRIPVTARIEVQ</sequence>
<organism evidence="2 3">
    <name type="scientific">Prosthecobacter dejongeii</name>
    <dbReference type="NCBI Taxonomy" id="48465"/>
    <lineage>
        <taxon>Bacteria</taxon>
        <taxon>Pseudomonadati</taxon>
        <taxon>Verrucomicrobiota</taxon>
        <taxon>Verrucomicrobiia</taxon>
        <taxon>Verrucomicrobiales</taxon>
        <taxon>Verrucomicrobiaceae</taxon>
        <taxon>Prosthecobacter</taxon>
    </lineage>
</organism>
<dbReference type="EMBL" id="JACHIF010000011">
    <property type="protein sequence ID" value="MBB5040149.1"/>
    <property type="molecule type" value="Genomic_DNA"/>
</dbReference>
<dbReference type="Proteomes" id="UP000534294">
    <property type="component" value="Unassembled WGS sequence"/>
</dbReference>
<dbReference type="PANTHER" id="PTHR43747">
    <property type="entry name" value="FAD-BINDING PROTEIN"/>
    <property type="match status" value="1"/>
</dbReference>
<dbReference type="PANTHER" id="PTHR43747:SF1">
    <property type="entry name" value="SLR1998 PROTEIN"/>
    <property type="match status" value="1"/>
</dbReference>
<evidence type="ECO:0000313" key="3">
    <source>
        <dbReference type="Proteomes" id="UP000534294"/>
    </source>
</evidence>
<dbReference type="GO" id="GO:0071949">
    <property type="term" value="F:FAD binding"/>
    <property type="evidence" value="ECO:0007669"/>
    <property type="project" value="InterPro"/>
</dbReference>
<dbReference type="PRINTS" id="PR00420">
    <property type="entry name" value="RNGMNOXGNASE"/>
</dbReference>
<dbReference type="RefSeq" id="WP_184212642.1">
    <property type="nucleotide sequence ID" value="NZ_JACHIF010000011.1"/>
</dbReference>
<accession>A0A7W7YPX5</accession>
<dbReference type="InterPro" id="IPR050816">
    <property type="entry name" value="Flavin-dep_Halogenase_NPB"/>
</dbReference>
<reference evidence="2 3" key="1">
    <citation type="submission" date="2020-08" db="EMBL/GenBank/DDBJ databases">
        <title>Genomic Encyclopedia of Type Strains, Phase IV (KMG-IV): sequencing the most valuable type-strain genomes for metagenomic binning, comparative biology and taxonomic classification.</title>
        <authorList>
            <person name="Goeker M."/>
        </authorList>
    </citation>
    <scope>NUCLEOTIDE SEQUENCE [LARGE SCALE GENOMIC DNA]</scope>
    <source>
        <strain evidence="2 3">DSM 12251</strain>
    </source>
</reference>
<proteinExistence type="predicted"/>
<gene>
    <name evidence="2" type="ORF">HNQ64_004428</name>
</gene>
<dbReference type="Pfam" id="PF01494">
    <property type="entry name" value="FAD_binding_3"/>
    <property type="match status" value="1"/>
</dbReference>
<dbReference type="InterPro" id="IPR002938">
    <property type="entry name" value="FAD-bd"/>
</dbReference>
<dbReference type="SUPFAM" id="SSF51905">
    <property type="entry name" value="FAD/NAD(P)-binding domain"/>
    <property type="match status" value="1"/>
</dbReference>
<dbReference type="Gene3D" id="3.50.50.60">
    <property type="entry name" value="FAD/NAD(P)-binding domain"/>
    <property type="match status" value="1"/>
</dbReference>
<dbReference type="InterPro" id="IPR036188">
    <property type="entry name" value="FAD/NAD-bd_sf"/>
</dbReference>
<protein>
    <submittedName>
        <fullName evidence="2">FADH2-dependent halogenase</fullName>
    </submittedName>
</protein>
<feature type="domain" description="FAD-binding" evidence="1">
    <location>
        <begin position="15"/>
        <end position="356"/>
    </location>
</feature>
<comment type="caution">
    <text evidence="2">The sequence shown here is derived from an EMBL/GenBank/DDBJ whole genome shotgun (WGS) entry which is preliminary data.</text>
</comment>
<evidence type="ECO:0000313" key="2">
    <source>
        <dbReference type="EMBL" id="MBB5040149.1"/>
    </source>
</evidence>
<evidence type="ECO:0000259" key="1">
    <source>
        <dbReference type="Pfam" id="PF01494"/>
    </source>
</evidence>
<name>A0A7W7YPX5_9BACT</name>
<keyword evidence="3" id="KW-1185">Reference proteome</keyword>
<dbReference type="AlphaFoldDB" id="A0A7W7YPX5"/>